<dbReference type="AlphaFoldDB" id="A0A8X6PNP8"/>
<proteinExistence type="predicted"/>
<organism evidence="1 2">
    <name type="scientific">Nephila pilipes</name>
    <name type="common">Giant wood spider</name>
    <name type="synonym">Nephila maculata</name>
    <dbReference type="NCBI Taxonomy" id="299642"/>
    <lineage>
        <taxon>Eukaryota</taxon>
        <taxon>Metazoa</taxon>
        <taxon>Ecdysozoa</taxon>
        <taxon>Arthropoda</taxon>
        <taxon>Chelicerata</taxon>
        <taxon>Arachnida</taxon>
        <taxon>Araneae</taxon>
        <taxon>Araneomorphae</taxon>
        <taxon>Entelegynae</taxon>
        <taxon>Araneoidea</taxon>
        <taxon>Nephilidae</taxon>
        <taxon>Nephila</taxon>
    </lineage>
</organism>
<evidence type="ECO:0000313" key="1">
    <source>
        <dbReference type="EMBL" id="GFT74150.1"/>
    </source>
</evidence>
<comment type="caution">
    <text evidence="1">The sequence shown here is derived from an EMBL/GenBank/DDBJ whole genome shotgun (WGS) entry which is preliminary data.</text>
</comment>
<name>A0A8X6PNP8_NEPPI</name>
<feature type="non-terminal residue" evidence="1">
    <location>
        <position position="25"/>
    </location>
</feature>
<dbReference type="Proteomes" id="UP000887013">
    <property type="component" value="Unassembled WGS sequence"/>
</dbReference>
<protein>
    <submittedName>
        <fullName evidence="1">Uncharacterized protein</fullName>
    </submittedName>
</protein>
<evidence type="ECO:0000313" key="2">
    <source>
        <dbReference type="Proteomes" id="UP000887013"/>
    </source>
</evidence>
<reference evidence="1" key="1">
    <citation type="submission" date="2020-08" db="EMBL/GenBank/DDBJ databases">
        <title>Multicomponent nature underlies the extraordinary mechanical properties of spider dragline silk.</title>
        <authorList>
            <person name="Kono N."/>
            <person name="Nakamura H."/>
            <person name="Mori M."/>
            <person name="Yoshida Y."/>
            <person name="Ohtoshi R."/>
            <person name="Malay A.D."/>
            <person name="Moran D.A.P."/>
            <person name="Tomita M."/>
            <person name="Numata K."/>
            <person name="Arakawa K."/>
        </authorList>
    </citation>
    <scope>NUCLEOTIDE SEQUENCE</scope>
</reference>
<gene>
    <name evidence="1" type="ORF">NPIL_261741</name>
</gene>
<sequence length="25" mass="2576">MSSVATQASTLVEASLFCVILQCSS</sequence>
<dbReference type="EMBL" id="BMAW01070609">
    <property type="protein sequence ID" value="GFT74150.1"/>
    <property type="molecule type" value="Genomic_DNA"/>
</dbReference>
<accession>A0A8X6PNP8</accession>
<keyword evidence="2" id="KW-1185">Reference proteome</keyword>